<proteinExistence type="predicted"/>
<feature type="transmembrane region" description="Helical" evidence="2">
    <location>
        <begin position="124"/>
        <end position="147"/>
    </location>
</feature>
<name>A0A6P1MCT6_9FIRM</name>
<reference evidence="4 5" key="1">
    <citation type="submission" date="2020-01" db="EMBL/GenBank/DDBJ databases">
        <title>Genomic analysis of Aminipila sp. CBA3637.</title>
        <authorList>
            <person name="Kim Y.B."/>
            <person name="Roh S.W."/>
        </authorList>
    </citation>
    <scope>NUCLEOTIDE SEQUENCE [LARGE SCALE GENOMIC DNA]</scope>
    <source>
        <strain evidence="4 5">CBA3637</strain>
    </source>
</reference>
<dbReference type="CDD" id="cd00371">
    <property type="entry name" value="HMA"/>
    <property type="match status" value="1"/>
</dbReference>
<evidence type="ECO:0000256" key="1">
    <source>
        <dbReference type="ARBA" id="ARBA00022723"/>
    </source>
</evidence>
<dbReference type="KEGG" id="amic:Ami3637_03960"/>
<dbReference type="InterPro" id="IPR039447">
    <property type="entry name" value="UreH-like_TM_dom"/>
</dbReference>
<keyword evidence="2" id="KW-0812">Transmembrane</keyword>
<feature type="transmembrane region" description="Helical" evidence="2">
    <location>
        <begin position="249"/>
        <end position="270"/>
    </location>
</feature>
<feature type="domain" description="HMA" evidence="3">
    <location>
        <begin position="6"/>
        <end position="72"/>
    </location>
</feature>
<keyword evidence="1" id="KW-0479">Metal-binding</keyword>
<feature type="transmembrane region" description="Helical" evidence="2">
    <location>
        <begin position="200"/>
        <end position="221"/>
    </location>
</feature>
<gene>
    <name evidence="4" type="ORF">Ami3637_03960</name>
</gene>
<dbReference type="Gene3D" id="3.30.70.100">
    <property type="match status" value="1"/>
</dbReference>
<keyword evidence="5" id="KW-1185">Reference proteome</keyword>
<dbReference type="PANTHER" id="PTHR42208:SF1">
    <property type="entry name" value="HEAVY METAL TRANSPORTER"/>
    <property type="match status" value="1"/>
</dbReference>
<dbReference type="InterPro" id="IPR006121">
    <property type="entry name" value="HMA_dom"/>
</dbReference>
<dbReference type="Pfam" id="PF00403">
    <property type="entry name" value="HMA"/>
    <property type="match status" value="1"/>
</dbReference>
<dbReference type="FunFam" id="3.30.70.100:FF:000001">
    <property type="entry name" value="ATPase copper transporting beta"/>
    <property type="match status" value="1"/>
</dbReference>
<keyword evidence="2" id="KW-1133">Transmembrane helix</keyword>
<dbReference type="SUPFAM" id="SSF49503">
    <property type="entry name" value="Cupredoxins"/>
    <property type="match status" value="1"/>
</dbReference>
<evidence type="ECO:0000256" key="2">
    <source>
        <dbReference type="SAM" id="Phobius"/>
    </source>
</evidence>
<protein>
    <submittedName>
        <fullName evidence="4">Heavy metal transporter</fullName>
    </submittedName>
</protein>
<dbReference type="Proteomes" id="UP000463883">
    <property type="component" value="Chromosome"/>
</dbReference>
<dbReference type="EMBL" id="CP047591">
    <property type="protein sequence ID" value="QHI71651.1"/>
    <property type="molecule type" value="Genomic_DNA"/>
</dbReference>
<dbReference type="Pfam" id="PF13386">
    <property type="entry name" value="DsbD_2"/>
    <property type="match status" value="1"/>
</dbReference>
<dbReference type="Gene3D" id="2.60.40.420">
    <property type="entry name" value="Cupredoxins - blue copper proteins"/>
    <property type="match status" value="1"/>
</dbReference>
<feature type="transmembrane region" description="Helical" evidence="2">
    <location>
        <begin position="276"/>
        <end position="300"/>
    </location>
</feature>
<evidence type="ECO:0000313" key="5">
    <source>
        <dbReference type="Proteomes" id="UP000463883"/>
    </source>
</evidence>
<dbReference type="PANTHER" id="PTHR42208">
    <property type="entry name" value="HEAVY METAL TRANSPORTER-RELATED"/>
    <property type="match status" value="1"/>
</dbReference>
<feature type="transmembrane region" description="Helical" evidence="2">
    <location>
        <begin position="312"/>
        <end position="332"/>
    </location>
</feature>
<evidence type="ECO:0000313" key="4">
    <source>
        <dbReference type="EMBL" id="QHI71651.1"/>
    </source>
</evidence>
<feature type="transmembrane region" description="Helical" evidence="2">
    <location>
        <begin position="168"/>
        <end position="194"/>
    </location>
</feature>
<feature type="transmembrane region" description="Helical" evidence="2">
    <location>
        <begin position="87"/>
        <end position="104"/>
    </location>
</feature>
<dbReference type="PROSITE" id="PS50846">
    <property type="entry name" value="HMA_2"/>
    <property type="match status" value="1"/>
</dbReference>
<accession>A0A6P1MCT6</accession>
<dbReference type="AlphaFoldDB" id="A0A6P1MCT6"/>
<dbReference type="GO" id="GO:0046872">
    <property type="term" value="F:metal ion binding"/>
    <property type="evidence" value="ECO:0007669"/>
    <property type="project" value="UniProtKB-KW"/>
</dbReference>
<dbReference type="SUPFAM" id="SSF55008">
    <property type="entry name" value="HMA, heavy metal-associated domain"/>
    <property type="match status" value="1"/>
</dbReference>
<sequence length="474" mass="50485">MGKRMIKKIFKVGGMTCTGCETKIENKLKNTEGVQEVLASYVKGSISVTYDSEKIKGEDVIKIIKKLGYDVEANGDESRKETTKGSYNQQIIMVIIIFGMYLIVKNTVGFNFIPEISPNMGYGLLLLVGLLSSLHCIAMCGGINLSLCISHKSDQGGKSNLAKAVPGLLYNAGRVVSYTIIGGIVGALGSVFSLSSMGSAFITVLAGTFMVIMGLNMLDLFPWMRKLNPHMPKIFANKIYRTKTNKGPFIVGLLNGLMPCGPLQAMQLYALGTGSFLSGALSMFMFSLGTVPLLLGFGVLGSMLSSRFARNMVKCSAVLVIVLGLVMLNRGMAFTGITIPSVSAASGNNVSISTVSGEKQQVTTSLKGGRYAPIAVQEGIPVKWTINVDSNDLNGCNREIIIPEYNIKKELKTGENLIEFTPTKTGTFGYSCWMGMINSSITVVDDIENADTGKVAGAAATKASNSGSMGCCGI</sequence>
<organism evidence="4 5">
    <name type="scientific">Aminipila terrae</name>
    <dbReference type="NCBI Taxonomy" id="2697030"/>
    <lineage>
        <taxon>Bacteria</taxon>
        <taxon>Bacillati</taxon>
        <taxon>Bacillota</taxon>
        <taxon>Clostridia</taxon>
        <taxon>Peptostreptococcales</taxon>
        <taxon>Anaerovoracaceae</taxon>
        <taxon>Aminipila</taxon>
    </lineage>
</organism>
<evidence type="ECO:0000259" key="3">
    <source>
        <dbReference type="PROSITE" id="PS50846"/>
    </source>
</evidence>
<dbReference type="InterPro" id="IPR036163">
    <property type="entry name" value="HMA_dom_sf"/>
</dbReference>
<keyword evidence="2" id="KW-0472">Membrane</keyword>
<dbReference type="RefSeq" id="WP_162361425.1">
    <property type="nucleotide sequence ID" value="NZ_CP047591.1"/>
</dbReference>
<dbReference type="PROSITE" id="PS01047">
    <property type="entry name" value="HMA_1"/>
    <property type="match status" value="1"/>
</dbReference>
<dbReference type="InterPro" id="IPR017969">
    <property type="entry name" value="Heavy-metal-associated_CS"/>
</dbReference>
<dbReference type="InterPro" id="IPR008972">
    <property type="entry name" value="Cupredoxin"/>
</dbReference>